<keyword evidence="2" id="KW-1185">Reference proteome</keyword>
<evidence type="ECO:0000313" key="1">
    <source>
        <dbReference type="EMBL" id="KIJ12282.1"/>
    </source>
</evidence>
<sequence>LDDLWTSLSFIFAMQSASLDDEDTQMDAEAIHRLRNPPEYPLKLDDHKILETAIKLYLGLSNADSDYDSARKTFMEFNNLTEFPSLYQIKSIISQFSGVEPVTHDMCYNSCVGFTGPFSKLDNCPKCGEARYNMVSVTHANGCTKILTTPRKQFSTLLIGPQLQAVFRDPTEAKEMQHHRRCTHEIFEDLHRHEGVQEMYNDFLDSSDYLEAVMEGKIKDEDFVLMFSIDGAQLYCNKQSDCWMSIWVVFDRSPDSRYKKKYVLPGVIIPGPNKPKNIDSFLFPGFHHVAALQHEGLPIWDALQDTRYISNLFIALGTADGPGLAYLNGLVGHHGQNGCCLYCGMPGRLKTNGHTYYPVLSRPFNYNIPGSDHDDIDPETYGGCCSPGTYFAKLTYLLLSPNETQYKKQRLKTGISKPSIFLGFRDGCTLGVPKCFGSDIMHLLSLNIPDLLIPLWRGTFECDPGDDKATWVWAALSDPAVWKAHGEAVANATVDIPGIYGRPPRNPAEKIQSGYKAWEFHLYLYGLGPGLLHGILPEAYWRHYCKLVHTVRIISQHSITREELRSAHGLFIEFVKDFETLYSQRKKERIHFVRQSIHALTHYGQEVQTKGPLICASQWTMERTIGNLTEEIRQHSNPYANLTQCAVRHAQVNALKAMIPSLDPDHNKPTNPRWSLDIGSGYLLLPPENTVILSWLEANAPWSPEHGFISHSSGLLKVRRWARLQLPNSQKVRSLWCGRETKANARKSRNVKLTIDENVHLGLVRFFFQLQLHENTEPISLALISAYSPPNYNDLIDSSGSLFTCTYVGTLSIVKVSQINQVVCITQRQGTDKLFMFEQPGNDVTFLGGFLVANEDDEDIDGMPLGDTM</sequence>
<dbReference type="InterPro" id="IPR004242">
    <property type="entry name" value="Transposase_21"/>
</dbReference>
<dbReference type="PANTHER" id="PTHR46579">
    <property type="entry name" value="F5/8 TYPE C DOMAIN-CONTAINING PROTEIN-RELATED"/>
    <property type="match status" value="1"/>
</dbReference>
<dbReference type="OrthoDB" id="2669721at2759"/>
<organism evidence="1 2">
    <name type="scientific">Paxillus involutus ATCC 200175</name>
    <dbReference type="NCBI Taxonomy" id="664439"/>
    <lineage>
        <taxon>Eukaryota</taxon>
        <taxon>Fungi</taxon>
        <taxon>Dikarya</taxon>
        <taxon>Basidiomycota</taxon>
        <taxon>Agaricomycotina</taxon>
        <taxon>Agaricomycetes</taxon>
        <taxon>Agaricomycetidae</taxon>
        <taxon>Boletales</taxon>
        <taxon>Paxilineae</taxon>
        <taxon>Paxillaceae</taxon>
        <taxon>Paxillus</taxon>
    </lineage>
</organism>
<protein>
    <submittedName>
        <fullName evidence="1">Uncharacterized protein</fullName>
    </submittedName>
</protein>
<dbReference type="HOGENOM" id="CLU_007337_0_2_1"/>
<dbReference type="AlphaFoldDB" id="A0A0C9TXE8"/>
<proteinExistence type="predicted"/>
<feature type="non-terminal residue" evidence="1">
    <location>
        <position position="1"/>
    </location>
</feature>
<reference evidence="1 2" key="1">
    <citation type="submission" date="2014-06" db="EMBL/GenBank/DDBJ databases">
        <authorList>
            <consortium name="DOE Joint Genome Institute"/>
            <person name="Kuo A."/>
            <person name="Kohler A."/>
            <person name="Nagy L.G."/>
            <person name="Floudas D."/>
            <person name="Copeland A."/>
            <person name="Barry K.W."/>
            <person name="Cichocki N."/>
            <person name="Veneault-Fourrey C."/>
            <person name="LaButti K."/>
            <person name="Lindquist E.A."/>
            <person name="Lipzen A."/>
            <person name="Lundell T."/>
            <person name="Morin E."/>
            <person name="Murat C."/>
            <person name="Sun H."/>
            <person name="Tunlid A."/>
            <person name="Henrissat B."/>
            <person name="Grigoriev I.V."/>
            <person name="Hibbett D.S."/>
            <person name="Martin F."/>
            <person name="Nordberg H.P."/>
            <person name="Cantor M.N."/>
            <person name="Hua S.X."/>
        </authorList>
    </citation>
    <scope>NUCLEOTIDE SEQUENCE [LARGE SCALE GENOMIC DNA]</scope>
    <source>
        <strain evidence="1 2">ATCC 200175</strain>
    </source>
</reference>
<dbReference type="PANTHER" id="PTHR46579:SF1">
    <property type="entry name" value="F5_8 TYPE C DOMAIN-CONTAINING PROTEIN"/>
    <property type="match status" value="1"/>
</dbReference>
<accession>A0A0C9TXE8</accession>
<gene>
    <name evidence="1" type="ORF">PAXINDRAFT_83184</name>
</gene>
<dbReference type="EMBL" id="KN819366">
    <property type="protein sequence ID" value="KIJ12282.1"/>
    <property type="molecule type" value="Genomic_DNA"/>
</dbReference>
<reference evidence="2" key="2">
    <citation type="submission" date="2015-01" db="EMBL/GenBank/DDBJ databases">
        <title>Evolutionary Origins and Diversification of the Mycorrhizal Mutualists.</title>
        <authorList>
            <consortium name="DOE Joint Genome Institute"/>
            <consortium name="Mycorrhizal Genomics Consortium"/>
            <person name="Kohler A."/>
            <person name="Kuo A."/>
            <person name="Nagy L.G."/>
            <person name="Floudas D."/>
            <person name="Copeland A."/>
            <person name="Barry K.W."/>
            <person name="Cichocki N."/>
            <person name="Veneault-Fourrey C."/>
            <person name="LaButti K."/>
            <person name="Lindquist E.A."/>
            <person name="Lipzen A."/>
            <person name="Lundell T."/>
            <person name="Morin E."/>
            <person name="Murat C."/>
            <person name="Riley R."/>
            <person name="Ohm R."/>
            <person name="Sun H."/>
            <person name="Tunlid A."/>
            <person name="Henrissat B."/>
            <person name="Grigoriev I.V."/>
            <person name="Hibbett D.S."/>
            <person name="Martin F."/>
        </authorList>
    </citation>
    <scope>NUCLEOTIDE SEQUENCE [LARGE SCALE GENOMIC DNA]</scope>
    <source>
        <strain evidence="2">ATCC 200175</strain>
    </source>
</reference>
<dbReference type="Pfam" id="PF02992">
    <property type="entry name" value="Transposase_21"/>
    <property type="match status" value="1"/>
</dbReference>
<dbReference type="Proteomes" id="UP000053647">
    <property type="component" value="Unassembled WGS sequence"/>
</dbReference>
<evidence type="ECO:0000313" key="2">
    <source>
        <dbReference type="Proteomes" id="UP000053647"/>
    </source>
</evidence>
<name>A0A0C9TXE8_PAXIN</name>